<organism evidence="1 2">
    <name type="scientific">Halobacillus campisalis</name>
    <dbReference type="NCBI Taxonomy" id="435909"/>
    <lineage>
        <taxon>Bacteria</taxon>
        <taxon>Bacillati</taxon>
        <taxon>Bacillota</taxon>
        <taxon>Bacilli</taxon>
        <taxon>Bacillales</taxon>
        <taxon>Bacillaceae</taxon>
        <taxon>Halobacillus</taxon>
    </lineage>
</organism>
<reference evidence="2" key="1">
    <citation type="journal article" date="2019" name="Int. J. Syst. Evol. Microbiol.">
        <title>The Global Catalogue of Microorganisms (GCM) 10K type strain sequencing project: providing services to taxonomists for standard genome sequencing and annotation.</title>
        <authorList>
            <consortium name="The Broad Institute Genomics Platform"/>
            <consortium name="The Broad Institute Genome Sequencing Center for Infectious Disease"/>
            <person name="Wu L."/>
            <person name="Ma J."/>
        </authorList>
    </citation>
    <scope>NUCLEOTIDE SEQUENCE [LARGE SCALE GENOMIC DNA]</scope>
    <source>
        <strain evidence="2">CCUG 73951</strain>
    </source>
</reference>
<evidence type="ECO:0000313" key="1">
    <source>
        <dbReference type="EMBL" id="MFC7322493.1"/>
    </source>
</evidence>
<evidence type="ECO:0008006" key="3">
    <source>
        <dbReference type="Google" id="ProtNLM"/>
    </source>
</evidence>
<dbReference type="Proteomes" id="UP001596494">
    <property type="component" value="Unassembled WGS sequence"/>
</dbReference>
<dbReference type="PROSITE" id="PS51257">
    <property type="entry name" value="PROKAR_LIPOPROTEIN"/>
    <property type="match status" value="1"/>
</dbReference>
<comment type="caution">
    <text evidence="1">The sequence shown here is derived from an EMBL/GenBank/DDBJ whole genome shotgun (WGS) entry which is preliminary data.</text>
</comment>
<name>A0ABW2K8M4_9BACI</name>
<accession>A0ABW2K8M4</accession>
<dbReference type="EMBL" id="JBHTBY010000017">
    <property type="protein sequence ID" value="MFC7322493.1"/>
    <property type="molecule type" value="Genomic_DNA"/>
</dbReference>
<sequence>MKKYLAIIGFAALIGCSEDTSASDSNAEEKPSQEELEELLRAEAVPVEFSSVTSGEVEQGAEVIIQGSVSASELSKEAAAFTVTTKEESGFGTYTVENMDEDTDFLTDDIVEVYGTYVGTDEEGTPLIEGTIVESVK</sequence>
<keyword evidence="2" id="KW-1185">Reference proteome</keyword>
<proteinExistence type="predicted"/>
<dbReference type="RefSeq" id="WP_289214873.1">
    <property type="nucleotide sequence ID" value="NZ_JAPVRC010000002.1"/>
</dbReference>
<protein>
    <recommendedName>
        <fullName evidence="3">Lipoprotein</fullName>
    </recommendedName>
</protein>
<evidence type="ECO:0000313" key="2">
    <source>
        <dbReference type="Proteomes" id="UP001596494"/>
    </source>
</evidence>
<gene>
    <name evidence="1" type="ORF">ACFQMN_16645</name>
</gene>